<evidence type="ECO:0000256" key="1">
    <source>
        <dbReference type="ARBA" id="ARBA00001165"/>
    </source>
</evidence>
<dbReference type="GO" id="GO:0019698">
    <property type="term" value="P:D-galacturonate catabolic process"/>
    <property type="evidence" value="ECO:0007669"/>
    <property type="project" value="TreeGrafter"/>
</dbReference>
<dbReference type="InterPro" id="IPR032466">
    <property type="entry name" value="Metal_Hydrolase"/>
</dbReference>
<accession>A0A4Q9V0H7</accession>
<reference evidence="7 8" key="1">
    <citation type="submission" date="2019-02" db="EMBL/GenBank/DDBJ databases">
        <title>Arcanobacterium bovis sp. nov., isolated from the milk of a cow with mastitis.</title>
        <authorList>
            <person name="Sammra O."/>
            <person name="Foster G."/>
            <person name="Hassan A."/>
            <person name="Alssahen M."/>
            <person name="Laemmler C."/>
            <person name="Borowiak M."/>
            <person name="Malorny B."/>
            <person name="Abdulmawjood A."/>
        </authorList>
    </citation>
    <scope>NUCLEOTIDE SEQUENCE [LARGE SCALE GENOMIC DNA]</scope>
    <source>
        <strain evidence="7 8">C605018/01/1</strain>
    </source>
</reference>
<name>A0A4Q9V0H7_9ACTO</name>
<dbReference type="Gene3D" id="3.20.20.140">
    <property type="entry name" value="Metal-dependent hydrolases"/>
    <property type="match status" value="1"/>
</dbReference>
<dbReference type="Proteomes" id="UP000293036">
    <property type="component" value="Unassembled WGS sequence"/>
</dbReference>
<dbReference type="Gene3D" id="1.10.2020.10">
    <property type="entry name" value="uronate isomerase, domain 2, chain A"/>
    <property type="match status" value="1"/>
</dbReference>
<dbReference type="Pfam" id="PF02614">
    <property type="entry name" value="UxaC"/>
    <property type="match status" value="1"/>
</dbReference>
<dbReference type="EC" id="5.3.1.12" evidence="4"/>
<dbReference type="PANTHER" id="PTHR30068">
    <property type="entry name" value="URONATE ISOMERASE"/>
    <property type="match status" value="1"/>
</dbReference>
<dbReference type="InterPro" id="IPR003766">
    <property type="entry name" value="Uronate_isomerase"/>
</dbReference>
<dbReference type="NCBIfam" id="NF002794">
    <property type="entry name" value="PRK02925.1"/>
    <property type="match status" value="1"/>
</dbReference>
<evidence type="ECO:0000256" key="6">
    <source>
        <dbReference type="ARBA" id="ARBA00023235"/>
    </source>
</evidence>
<evidence type="ECO:0000256" key="5">
    <source>
        <dbReference type="ARBA" id="ARBA00020555"/>
    </source>
</evidence>
<dbReference type="RefSeq" id="WP_131280804.1">
    <property type="nucleotide sequence ID" value="NZ_JBHSLR010000009.1"/>
</dbReference>
<dbReference type="UniPathway" id="UPA00246"/>
<sequence length="469" mass="52284">MKTPLTLDPDRLFPVEPHVRDIARDLYASVADEPIISPHGHVDPRLLLDNEPFSDAANLFLTYDHYVFRLLNSAGVDLHELGVGKSDPVDPRAAWRIFCRNWRLFDGTSSGYWLTHELVTLFGIDCEPSEETADEIFDVIQAKLAQPEFRPRALFDSFPISFLATTDDPLDTLEHHAALAKDPSFSGRVVPTWRPDAYVNARKPEFRARVEALTASVNVPVDSVKGYLEALRASRARFIEHGAVSADFGVAHPLTVDLDDAELELLYRKAVNGSLNPSEADAFEGAMLLRFAGMSVDDGLVMTIHPGVFRNHHTESFANFGADTGHDIPVATEFTKALRPMLDKYGSNRDLHVVLFTLDETVYSREIAPLAGFYPSVFIGAPWWFIDAPDAIGRFRAATTETAGFSRASGFIDDTRAFLSIPARHDMSRRVDSSFLARYVAQGRLTLAAAEHWIKQLTVDQPKKVFKID</sequence>
<evidence type="ECO:0000256" key="3">
    <source>
        <dbReference type="ARBA" id="ARBA00008397"/>
    </source>
</evidence>
<dbReference type="OrthoDB" id="9766564at2"/>
<dbReference type="GO" id="GO:0008880">
    <property type="term" value="F:glucuronate isomerase activity"/>
    <property type="evidence" value="ECO:0007669"/>
    <property type="project" value="UniProtKB-EC"/>
</dbReference>
<dbReference type="AlphaFoldDB" id="A0A4Q9V0H7"/>
<evidence type="ECO:0000313" key="8">
    <source>
        <dbReference type="Proteomes" id="UP000293036"/>
    </source>
</evidence>
<comment type="catalytic activity">
    <reaction evidence="1">
        <text>D-glucuronate = D-fructuronate</text>
        <dbReference type="Rhea" id="RHEA:13049"/>
        <dbReference type="ChEBI" id="CHEBI:58720"/>
        <dbReference type="ChEBI" id="CHEBI:59863"/>
        <dbReference type="EC" id="5.3.1.12"/>
    </reaction>
</comment>
<evidence type="ECO:0000256" key="4">
    <source>
        <dbReference type="ARBA" id="ARBA00012546"/>
    </source>
</evidence>
<organism evidence="7 8">
    <name type="scientific">Arcanobacterium bovis</name>
    <dbReference type="NCBI Taxonomy" id="2529275"/>
    <lineage>
        <taxon>Bacteria</taxon>
        <taxon>Bacillati</taxon>
        <taxon>Actinomycetota</taxon>
        <taxon>Actinomycetes</taxon>
        <taxon>Actinomycetales</taxon>
        <taxon>Actinomycetaceae</taxon>
        <taxon>Arcanobacterium</taxon>
    </lineage>
</organism>
<dbReference type="SUPFAM" id="SSF51556">
    <property type="entry name" value="Metallo-dependent hydrolases"/>
    <property type="match status" value="1"/>
</dbReference>
<proteinExistence type="inferred from homology"/>
<dbReference type="EMBL" id="SJDT01000003">
    <property type="protein sequence ID" value="TBW22163.1"/>
    <property type="molecule type" value="Genomic_DNA"/>
</dbReference>
<keyword evidence="6 7" id="KW-0413">Isomerase</keyword>
<evidence type="ECO:0000313" key="7">
    <source>
        <dbReference type="EMBL" id="TBW22163.1"/>
    </source>
</evidence>
<gene>
    <name evidence="7" type="primary">uxaC</name>
    <name evidence="7" type="ORF">EZJ44_04895</name>
</gene>
<dbReference type="GO" id="GO:0042840">
    <property type="term" value="P:D-glucuronate catabolic process"/>
    <property type="evidence" value="ECO:0007669"/>
    <property type="project" value="TreeGrafter"/>
</dbReference>
<comment type="caution">
    <text evidence="7">The sequence shown here is derived from an EMBL/GenBank/DDBJ whole genome shotgun (WGS) entry which is preliminary data.</text>
</comment>
<evidence type="ECO:0000256" key="2">
    <source>
        <dbReference type="ARBA" id="ARBA00004892"/>
    </source>
</evidence>
<dbReference type="PANTHER" id="PTHR30068:SF4">
    <property type="entry name" value="URONATE ISOMERASE"/>
    <property type="match status" value="1"/>
</dbReference>
<comment type="pathway">
    <text evidence="2">Carbohydrate metabolism; pentose and glucuronate interconversion.</text>
</comment>
<protein>
    <recommendedName>
        <fullName evidence="5">Uronate isomerase</fullName>
        <ecNumber evidence="4">5.3.1.12</ecNumber>
    </recommendedName>
</protein>
<keyword evidence="8" id="KW-1185">Reference proteome</keyword>
<comment type="similarity">
    <text evidence="3">Belongs to the metallo-dependent hydrolases superfamily. Uronate isomerase family.</text>
</comment>